<accession>A0A183IDY9</accession>
<proteinExistence type="inferred from homology"/>
<evidence type="ECO:0000313" key="9">
    <source>
        <dbReference type="Proteomes" id="UP000270296"/>
    </source>
</evidence>
<reference evidence="8 9" key="2">
    <citation type="submission" date="2018-11" db="EMBL/GenBank/DDBJ databases">
        <authorList>
            <consortium name="Pathogen Informatics"/>
        </authorList>
    </citation>
    <scope>NUCLEOTIDE SEQUENCE [LARGE SCALE GENOMIC DNA]</scope>
</reference>
<organism evidence="10">
    <name type="scientific">Soboliphyme baturini</name>
    <dbReference type="NCBI Taxonomy" id="241478"/>
    <lineage>
        <taxon>Eukaryota</taxon>
        <taxon>Metazoa</taxon>
        <taxon>Ecdysozoa</taxon>
        <taxon>Nematoda</taxon>
        <taxon>Enoplea</taxon>
        <taxon>Dorylaimia</taxon>
        <taxon>Dioctophymatida</taxon>
        <taxon>Dioctophymatoidea</taxon>
        <taxon>Soboliphymatidae</taxon>
        <taxon>Soboliphyme</taxon>
    </lineage>
</organism>
<evidence type="ECO:0000256" key="3">
    <source>
        <dbReference type="ARBA" id="ARBA00022692"/>
    </source>
</evidence>
<evidence type="ECO:0000256" key="5">
    <source>
        <dbReference type="ARBA" id="ARBA00023136"/>
    </source>
</evidence>
<gene>
    <name evidence="8" type="ORF">SBAD_LOCUS1833</name>
</gene>
<evidence type="ECO:0000256" key="6">
    <source>
        <dbReference type="ARBA" id="ARBA00023180"/>
    </source>
</evidence>
<keyword evidence="3" id="KW-0812">Transmembrane</keyword>
<comment type="subcellular location">
    <subcellularLocation>
        <location evidence="1">Membrane</location>
        <topology evidence="1">Multi-pass membrane protein</topology>
    </subcellularLocation>
</comment>
<dbReference type="InterPro" id="IPR019395">
    <property type="entry name" value="Transmembrane_161A/B"/>
</dbReference>
<dbReference type="AlphaFoldDB" id="A0A183IDY9"/>
<evidence type="ECO:0000313" key="8">
    <source>
        <dbReference type="EMBL" id="VDO95620.1"/>
    </source>
</evidence>
<keyword evidence="4" id="KW-1133">Transmembrane helix</keyword>
<dbReference type="WBParaSite" id="SBAD_0000192101-mRNA-1">
    <property type="protein sequence ID" value="SBAD_0000192101-mRNA-1"/>
    <property type="gene ID" value="SBAD_0000192101"/>
</dbReference>
<feature type="signal peptide" evidence="7">
    <location>
        <begin position="1"/>
        <end position="17"/>
    </location>
</feature>
<name>A0A183IDY9_9BILA</name>
<keyword evidence="7" id="KW-0732">Signal</keyword>
<evidence type="ECO:0000313" key="10">
    <source>
        <dbReference type="WBParaSite" id="SBAD_0000192101-mRNA-1"/>
    </source>
</evidence>
<dbReference type="Proteomes" id="UP000270296">
    <property type="component" value="Unassembled WGS sequence"/>
</dbReference>
<keyword evidence="9" id="KW-1185">Reference proteome</keyword>
<keyword evidence="5" id="KW-0472">Membrane</keyword>
<feature type="chain" id="PRO_5043139937" evidence="7">
    <location>
        <begin position="18"/>
        <end position="72"/>
    </location>
</feature>
<sequence>MLVLFFFCLKMLTELTAYYFRSSENSGECSVCVSVAAFSFLFTMILLLFSDRLLAVEIQDGGYAVGCSCLCH</sequence>
<keyword evidence="6" id="KW-0325">Glycoprotein</keyword>
<evidence type="ECO:0000256" key="4">
    <source>
        <dbReference type="ARBA" id="ARBA00022989"/>
    </source>
</evidence>
<dbReference type="GO" id="GO:0016020">
    <property type="term" value="C:membrane"/>
    <property type="evidence" value="ECO:0007669"/>
    <property type="project" value="UniProtKB-SubCell"/>
</dbReference>
<dbReference type="EMBL" id="UZAM01006970">
    <property type="protein sequence ID" value="VDO95620.1"/>
    <property type="molecule type" value="Genomic_DNA"/>
</dbReference>
<dbReference type="Pfam" id="PF10268">
    <property type="entry name" value="Tmemb_161AB"/>
    <property type="match status" value="1"/>
</dbReference>
<protein>
    <submittedName>
        <fullName evidence="10">Secreted protein</fullName>
    </submittedName>
</protein>
<dbReference type="OrthoDB" id="784140at2759"/>
<comment type="similarity">
    <text evidence="2">Belongs to the TMEM161 family.</text>
</comment>
<reference evidence="10" key="1">
    <citation type="submission" date="2016-06" db="UniProtKB">
        <authorList>
            <consortium name="WormBaseParasite"/>
        </authorList>
    </citation>
    <scope>IDENTIFICATION</scope>
</reference>
<evidence type="ECO:0000256" key="7">
    <source>
        <dbReference type="SAM" id="SignalP"/>
    </source>
</evidence>
<evidence type="ECO:0000256" key="1">
    <source>
        <dbReference type="ARBA" id="ARBA00004141"/>
    </source>
</evidence>
<evidence type="ECO:0000256" key="2">
    <source>
        <dbReference type="ARBA" id="ARBA00009706"/>
    </source>
</evidence>